<protein>
    <submittedName>
        <fullName evidence="7">Pyridine nucleotide-disulfide oxidoreductase</fullName>
    </submittedName>
</protein>
<gene>
    <name evidence="7" type="ORF">E4663_14620</name>
</gene>
<keyword evidence="3" id="KW-0285">Flavoprotein</keyword>
<dbReference type="PANTHER" id="PTHR42913:SF9">
    <property type="entry name" value="SLR1591 PROTEIN"/>
    <property type="match status" value="1"/>
</dbReference>
<keyword evidence="4" id="KW-0274">FAD</keyword>
<evidence type="ECO:0000313" key="7">
    <source>
        <dbReference type="EMBL" id="TGB01867.1"/>
    </source>
</evidence>
<dbReference type="PANTHER" id="PTHR42913">
    <property type="entry name" value="APOPTOSIS-INDUCING FACTOR 1"/>
    <property type="match status" value="1"/>
</dbReference>
<evidence type="ECO:0000259" key="6">
    <source>
        <dbReference type="Pfam" id="PF07992"/>
    </source>
</evidence>
<keyword evidence="8" id="KW-1185">Reference proteome</keyword>
<comment type="caution">
    <text evidence="7">The sequence shown here is derived from an EMBL/GenBank/DDBJ whole genome shotgun (WGS) entry which is preliminary data.</text>
</comment>
<comment type="similarity">
    <text evidence="2">Belongs to the NADH dehydrogenase family.</text>
</comment>
<dbReference type="InterPro" id="IPR036188">
    <property type="entry name" value="FAD/NAD-bd_sf"/>
</dbReference>
<dbReference type="GO" id="GO:0003955">
    <property type="term" value="F:NAD(P)H dehydrogenase (quinone) activity"/>
    <property type="evidence" value="ECO:0007669"/>
    <property type="project" value="TreeGrafter"/>
</dbReference>
<dbReference type="RefSeq" id="WP_135328169.1">
    <property type="nucleotide sequence ID" value="NZ_SRJC01000004.1"/>
</dbReference>
<evidence type="ECO:0000313" key="8">
    <source>
        <dbReference type="Proteomes" id="UP000297982"/>
    </source>
</evidence>
<evidence type="ECO:0000256" key="4">
    <source>
        <dbReference type="ARBA" id="ARBA00022827"/>
    </source>
</evidence>
<name>A0A4Z0GXJ9_9BACI</name>
<organism evidence="7 8">
    <name type="scientific">Halobacillus salinus</name>
    <dbReference type="NCBI Taxonomy" id="192814"/>
    <lineage>
        <taxon>Bacteria</taxon>
        <taxon>Bacillati</taxon>
        <taxon>Bacillota</taxon>
        <taxon>Bacilli</taxon>
        <taxon>Bacillales</taxon>
        <taxon>Bacillaceae</taxon>
        <taxon>Halobacillus</taxon>
    </lineage>
</organism>
<evidence type="ECO:0000256" key="1">
    <source>
        <dbReference type="ARBA" id="ARBA00001974"/>
    </source>
</evidence>
<sequence length="365" mass="41256">MSKRLLLVGAGHAHLEVIRNLTEEKFSDVEVCLITPSAYQYYSGMFSGYTEGLYDMEDTRVDVEKLAKAAGIHFVKKMARKLLQKQKKLVCTDRSVYPFDVISFDIGSRSLPAELESSVAKTIKPNYEFINQINELRETSHPLLVGGGAAGCELAMSIQTYKRKRNIPGQVRLISADRVLSDAPGRVSRKLRSLLSKKGIQLWEQERAVDVHDEHILTDQGNRIRHTGVLWLGGAVGDPIFESSGISCDERGFAYVRNTLQFENYDFIFGAGDCVTMKEHPQLAKSGVYAVRQGPVLWENLKNYLERDDLQSYEPQNQALYILSTGQQKGFLTYGPITHHSHQAWKLKNKIDTDFMKKYKEVTGD</sequence>
<dbReference type="STRING" id="192814.GCA_900166575_03691"/>
<dbReference type="Proteomes" id="UP000297982">
    <property type="component" value="Unassembled WGS sequence"/>
</dbReference>
<accession>A0A4Z0GXJ9</accession>
<keyword evidence="5" id="KW-0560">Oxidoreductase</keyword>
<dbReference type="InterPro" id="IPR051169">
    <property type="entry name" value="NADH-Q_oxidoreductase"/>
</dbReference>
<dbReference type="Gene3D" id="3.50.50.100">
    <property type="match status" value="1"/>
</dbReference>
<evidence type="ECO:0000256" key="5">
    <source>
        <dbReference type="ARBA" id="ARBA00023002"/>
    </source>
</evidence>
<dbReference type="InterPro" id="IPR023753">
    <property type="entry name" value="FAD/NAD-binding_dom"/>
</dbReference>
<dbReference type="AlphaFoldDB" id="A0A4Z0GXJ9"/>
<dbReference type="SUPFAM" id="SSF51905">
    <property type="entry name" value="FAD/NAD(P)-binding domain"/>
    <property type="match status" value="2"/>
</dbReference>
<dbReference type="Pfam" id="PF07992">
    <property type="entry name" value="Pyr_redox_2"/>
    <property type="match status" value="1"/>
</dbReference>
<evidence type="ECO:0000256" key="2">
    <source>
        <dbReference type="ARBA" id="ARBA00005272"/>
    </source>
</evidence>
<dbReference type="EMBL" id="SRJC01000004">
    <property type="protein sequence ID" value="TGB01867.1"/>
    <property type="molecule type" value="Genomic_DNA"/>
</dbReference>
<dbReference type="GO" id="GO:0019646">
    <property type="term" value="P:aerobic electron transport chain"/>
    <property type="evidence" value="ECO:0007669"/>
    <property type="project" value="TreeGrafter"/>
</dbReference>
<proteinExistence type="inferred from homology"/>
<feature type="domain" description="FAD/NAD(P)-binding" evidence="6">
    <location>
        <begin position="4"/>
        <end position="286"/>
    </location>
</feature>
<comment type="cofactor">
    <cofactor evidence="1">
        <name>FAD</name>
        <dbReference type="ChEBI" id="CHEBI:57692"/>
    </cofactor>
</comment>
<evidence type="ECO:0000256" key="3">
    <source>
        <dbReference type="ARBA" id="ARBA00022630"/>
    </source>
</evidence>
<reference evidence="7 8" key="1">
    <citation type="journal article" date="2003" name="Int. J. Syst. Evol. Microbiol.">
        <title>Halobacillus salinus sp. nov., isolated from a salt lake on the coast of the East Sea in Korea.</title>
        <authorList>
            <person name="Yoon J.H."/>
            <person name="Kang K.H."/>
            <person name="Park Y.H."/>
        </authorList>
    </citation>
    <scope>NUCLEOTIDE SEQUENCE [LARGE SCALE GENOMIC DNA]</scope>
    <source>
        <strain evidence="7 8">HSL-3</strain>
    </source>
</reference>